<dbReference type="FunFam" id="2.40.50.430:FF:000002">
    <property type="entry name" value="DNA polymerase delta subunit"/>
    <property type="match status" value="1"/>
</dbReference>
<dbReference type="EC" id="2.7.7.7" evidence="3"/>
<evidence type="ECO:0000256" key="7">
    <source>
        <dbReference type="ARBA" id="ARBA00022932"/>
    </source>
</evidence>
<dbReference type="Pfam" id="PF04042">
    <property type="entry name" value="DNA_pol_E_B"/>
    <property type="match status" value="1"/>
</dbReference>
<dbReference type="PANTHER" id="PTHR10416:SF0">
    <property type="entry name" value="DNA POLYMERASE DELTA SUBUNIT 2"/>
    <property type="match status" value="1"/>
</dbReference>
<keyword evidence="4" id="KW-0808">Transferase</keyword>
<dbReference type="STRING" id="56484.A0A1Y2FUG3"/>
<evidence type="ECO:0000256" key="8">
    <source>
        <dbReference type="ARBA" id="ARBA00023242"/>
    </source>
</evidence>
<keyword evidence="6" id="KW-0235">DNA replication</keyword>
<evidence type="ECO:0000256" key="4">
    <source>
        <dbReference type="ARBA" id="ARBA00022679"/>
    </source>
</evidence>
<evidence type="ECO:0000256" key="5">
    <source>
        <dbReference type="ARBA" id="ARBA00022695"/>
    </source>
</evidence>
<dbReference type="RefSeq" id="XP_040728137.1">
    <property type="nucleotide sequence ID" value="XM_040872293.1"/>
</dbReference>
<dbReference type="GO" id="GO:0043625">
    <property type="term" value="C:delta DNA polymerase complex"/>
    <property type="evidence" value="ECO:0007669"/>
    <property type="project" value="TreeGrafter"/>
</dbReference>
<comment type="catalytic activity">
    <reaction evidence="9">
        <text>DNA(n) + a 2'-deoxyribonucleoside 5'-triphosphate = DNA(n+1) + diphosphate</text>
        <dbReference type="Rhea" id="RHEA:22508"/>
        <dbReference type="Rhea" id="RHEA-COMP:17339"/>
        <dbReference type="Rhea" id="RHEA-COMP:17340"/>
        <dbReference type="ChEBI" id="CHEBI:33019"/>
        <dbReference type="ChEBI" id="CHEBI:61560"/>
        <dbReference type="ChEBI" id="CHEBI:173112"/>
        <dbReference type="EC" id="2.7.7.7"/>
    </reaction>
</comment>
<dbReference type="GO" id="GO:0006273">
    <property type="term" value="P:lagging strand elongation"/>
    <property type="evidence" value="ECO:0007669"/>
    <property type="project" value="UniProtKB-ARBA"/>
</dbReference>
<gene>
    <name evidence="12" type="ORF">BCR37DRAFT_4310</name>
</gene>
<dbReference type="Pfam" id="PF18018">
    <property type="entry name" value="DNA_pol_D_N"/>
    <property type="match status" value="1"/>
</dbReference>
<name>A0A1Y2FUG3_PROLT</name>
<dbReference type="GO" id="GO:0003887">
    <property type="term" value="F:DNA-directed DNA polymerase activity"/>
    <property type="evidence" value="ECO:0007669"/>
    <property type="project" value="UniProtKB-KW"/>
</dbReference>
<dbReference type="GO" id="GO:0003677">
    <property type="term" value="F:DNA binding"/>
    <property type="evidence" value="ECO:0007669"/>
    <property type="project" value="InterPro"/>
</dbReference>
<dbReference type="InterPro" id="IPR007185">
    <property type="entry name" value="DNA_pol_a/d/e_bsu"/>
</dbReference>
<dbReference type="GeneID" id="63788892"/>
<reference evidence="12 13" key="1">
    <citation type="submission" date="2016-07" db="EMBL/GenBank/DDBJ databases">
        <title>Pervasive Adenine N6-methylation of Active Genes in Fungi.</title>
        <authorList>
            <consortium name="DOE Joint Genome Institute"/>
            <person name="Mondo S.J."/>
            <person name="Dannebaum R.O."/>
            <person name="Kuo R.C."/>
            <person name="Labutti K."/>
            <person name="Haridas S."/>
            <person name="Kuo A."/>
            <person name="Salamov A."/>
            <person name="Ahrendt S.R."/>
            <person name="Lipzen A."/>
            <person name="Sullivan W."/>
            <person name="Andreopoulos W.B."/>
            <person name="Clum A."/>
            <person name="Lindquist E."/>
            <person name="Daum C."/>
            <person name="Ramamoorthy G.K."/>
            <person name="Gryganskyi A."/>
            <person name="Culley D."/>
            <person name="Magnuson J.K."/>
            <person name="James T.Y."/>
            <person name="O'Malley M.A."/>
            <person name="Stajich J.E."/>
            <person name="Spatafora J.W."/>
            <person name="Visel A."/>
            <person name="Grigoriev I.V."/>
        </authorList>
    </citation>
    <scope>NUCLEOTIDE SEQUENCE [LARGE SCALE GENOMIC DNA]</scope>
    <source>
        <strain evidence="12 13">12-1054</strain>
    </source>
</reference>
<organism evidence="12 13">
    <name type="scientific">Protomyces lactucae-debilis</name>
    <dbReference type="NCBI Taxonomy" id="2754530"/>
    <lineage>
        <taxon>Eukaryota</taxon>
        <taxon>Fungi</taxon>
        <taxon>Dikarya</taxon>
        <taxon>Ascomycota</taxon>
        <taxon>Taphrinomycotina</taxon>
        <taxon>Taphrinomycetes</taxon>
        <taxon>Taphrinales</taxon>
        <taxon>Protomycetaceae</taxon>
        <taxon>Protomyces</taxon>
    </lineage>
</organism>
<dbReference type="GO" id="GO:0006281">
    <property type="term" value="P:DNA repair"/>
    <property type="evidence" value="ECO:0007669"/>
    <property type="project" value="UniProtKB-ARBA"/>
</dbReference>
<comment type="subcellular location">
    <subcellularLocation>
        <location evidence="1">Nucleus</location>
    </subcellularLocation>
</comment>
<keyword evidence="13" id="KW-1185">Reference proteome</keyword>
<proteinExistence type="inferred from homology"/>
<dbReference type="InterPro" id="IPR024826">
    <property type="entry name" value="DNA_pol_delta/II_ssu"/>
</dbReference>
<keyword evidence="5" id="KW-0548">Nucleotidyltransferase</keyword>
<dbReference type="Gene3D" id="3.60.21.50">
    <property type="match status" value="1"/>
</dbReference>
<dbReference type="EMBL" id="MCFI01000001">
    <property type="protein sequence ID" value="ORY87642.1"/>
    <property type="molecule type" value="Genomic_DNA"/>
</dbReference>
<protein>
    <recommendedName>
        <fullName evidence="3">DNA-directed DNA polymerase</fullName>
        <ecNumber evidence="3">2.7.7.7</ecNumber>
    </recommendedName>
</protein>
<feature type="domain" description="DNA polymerase delta subunit OB-fold" evidence="11">
    <location>
        <begin position="33"/>
        <end position="170"/>
    </location>
</feature>
<dbReference type="OMA" id="HCILIGT"/>
<evidence type="ECO:0000259" key="10">
    <source>
        <dbReference type="Pfam" id="PF04042"/>
    </source>
</evidence>
<feature type="domain" description="DNA polymerase alpha/delta/epsilon subunit B" evidence="10">
    <location>
        <begin position="208"/>
        <end position="448"/>
    </location>
</feature>
<evidence type="ECO:0000256" key="6">
    <source>
        <dbReference type="ARBA" id="ARBA00022705"/>
    </source>
</evidence>
<evidence type="ECO:0000256" key="2">
    <source>
        <dbReference type="ARBA" id="ARBA00006035"/>
    </source>
</evidence>
<evidence type="ECO:0000313" key="12">
    <source>
        <dbReference type="EMBL" id="ORY87642.1"/>
    </source>
</evidence>
<keyword evidence="8" id="KW-0539">Nucleus</keyword>
<dbReference type="PANTHER" id="PTHR10416">
    <property type="entry name" value="DNA POLYMERASE DELTA SUBUNIT 2"/>
    <property type="match status" value="1"/>
</dbReference>
<sequence length="499" mass="55482">MTVMQLVRHNVLRPSDLDDHFLIDAKKRNYTTQYANLYFLRLAILKPVVLNNAEVRWSGLTLHDGRSAAHTPRVLDVQQGELTWLVGTLYMEMPLKPNILEDITAEHWLAAAVPKQTWRDPRRDSIQLEDESGRVQLIGAKLLEEILCTGIVVGVLGSETSSGEFEVIDIVHADLPPGRQISAQEDVEMTDATPGIGGSNARPNDEYVAIVSGLEISGTDAAPLTLSLLLDFLTGDLLDEPDQQFSSRISALIVAGNSITSTPLPKEDAMSRRLTKNKKYGYDAASYNPRPIVALDDFLAEISATMQVIVMPGDKDPTNSTMPQQPVHKVMLKDTRKFDGVTLKRATNPTYLDMAGKMFLGCSGQTVDDIAHYIATDPVDQDVMADSQAGDAYEDVDVLAIMESCLRWRHMAPTAPDTLWTYPYSDQDPFIMKTLPDVYFLGNQAKFDDRLVEHTTRDEQGEQTSRCRLITVPKFIQTGELVLVNLRTLEVELITFEGC</sequence>
<accession>A0A1Y2FUG3</accession>
<comment type="caution">
    <text evidence="12">The sequence shown here is derived from an EMBL/GenBank/DDBJ whole genome shotgun (WGS) entry which is preliminary data.</text>
</comment>
<dbReference type="Proteomes" id="UP000193685">
    <property type="component" value="Unassembled WGS sequence"/>
</dbReference>
<dbReference type="AlphaFoldDB" id="A0A1Y2FUG3"/>
<evidence type="ECO:0000259" key="11">
    <source>
        <dbReference type="Pfam" id="PF18018"/>
    </source>
</evidence>
<evidence type="ECO:0000256" key="9">
    <source>
        <dbReference type="ARBA" id="ARBA00049244"/>
    </source>
</evidence>
<dbReference type="OrthoDB" id="3763at2759"/>
<dbReference type="InterPro" id="IPR040663">
    <property type="entry name" value="DNA_pol_D_N"/>
</dbReference>
<evidence type="ECO:0000256" key="3">
    <source>
        <dbReference type="ARBA" id="ARBA00012417"/>
    </source>
</evidence>
<evidence type="ECO:0000256" key="1">
    <source>
        <dbReference type="ARBA" id="ARBA00004123"/>
    </source>
</evidence>
<keyword evidence="7" id="KW-0239">DNA-directed DNA polymerase</keyword>
<comment type="similarity">
    <text evidence="2">Belongs to the DNA polymerase delta/II small subunit family.</text>
</comment>
<dbReference type="Gene3D" id="2.40.50.430">
    <property type="match status" value="1"/>
</dbReference>
<evidence type="ECO:0000313" key="13">
    <source>
        <dbReference type="Proteomes" id="UP000193685"/>
    </source>
</evidence>